<dbReference type="Proteomes" id="UP001233999">
    <property type="component" value="Unassembled WGS sequence"/>
</dbReference>
<proteinExistence type="predicted"/>
<dbReference type="AlphaFoldDB" id="A0AAD8EA19"/>
<protein>
    <submittedName>
        <fullName evidence="2">Uncharacterized protein</fullName>
    </submittedName>
</protein>
<sequence>QLISTYSNIRPIYLIGYCIFGSTLLSTYILESIWVLFDIINILSPSIHTLHNDVLIFSLMNTYLKPNVSKKVWIILKLTEWSLYYQHMQIYETFKLMLIVKSIILIIVKKLKLVKNNSLVLLRCVYYEILSSKIVHRVGSAIANSPLQATSLKAGSSMNSSRNLKYYFSLNLKVRSYNIVIISLYTILFIIGDFKMIHMLIQVSMLMNFSLLCTHMQTT</sequence>
<name>A0AAD8EA19_DIPPU</name>
<comment type="caution">
    <text evidence="2">The sequence shown here is derived from an EMBL/GenBank/DDBJ whole genome shotgun (WGS) entry which is preliminary data.</text>
</comment>
<keyword evidence="1" id="KW-0812">Transmembrane</keyword>
<keyword evidence="3" id="KW-1185">Reference proteome</keyword>
<keyword evidence="1" id="KW-1133">Transmembrane helix</keyword>
<keyword evidence="1" id="KW-0472">Membrane</keyword>
<feature type="transmembrane region" description="Helical" evidence="1">
    <location>
        <begin position="88"/>
        <end position="108"/>
    </location>
</feature>
<reference evidence="2" key="2">
    <citation type="submission" date="2023-05" db="EMBL/GenBank/DDBJ databases">
        <authorList>
            <person name="Fouks B."/>
        </authorList>
    </citation>
    <scope>NUCLEOTIDE SEQUENCE</scope>
    <source>
        <strain evidence="2">Stay&amp;Tobe</strain>
        <tissue evidence="2">Testes</tissue>
    </source>
</reference>
<accession>A0AAD8EA19</accession>
<feature type="transmembrane region" description="Helical" evidence="1">
    <location>
        <begin position="174"/>
        <end position="191"/>
    </location>
</feature>
<evidence type="ECO:0000313" key="3">
    <source>
        <dbReference type="Proteomes" id="UP001233999"/>
    </source>
</evidence>
<gene>
    <name evidence="2" type="ORF">L9F63_003448</name>
</gene>
<evidence type="ECO:0000256" key="1">
    <source>
        <dbReference type="SAM" id="Phobius"/>
    </source>
</evidence>
<organism evidence="2 3">
    <name type="scientific">Diploptera punctata</name>
    <name type="common">Pacific beetle cockroach</name>
    <dbReference type="NCBI Taxonomy" id="6984"/>
    <lineage>
        <taxon>Eukaryota</taxon>
        <taxon>Metazoa</taxon>
        <taxon>Ecdysozoa</taxon>
        <taxon>Arthropoda</taxon>
        <taxon>Hexapoda</taxon>
        <taxon>Insecta</taxon>
        <taxon>Pterygota</taxon>
        <taxon>Neoptera</taxon>
        <taxon>Polyneoptera</taxon>
        <taxon>Dictyoptera</taxon>
        <taxon>Blattodea</taxon>
        <taxon>Blaberoidea</taxon>
        <taxon>Blaberidae</taxon>
        <taxon>Diplopterinae</taxon>
        <taxon>Diploptera</taxon>
    </lineage>
</organism>
<feature type="non-terminal residue" evidence="2">
    <location>
        <position position="219"/>
    </location>
</feature>
<dbReference type="EMBL" id="JASPKZ010007817">
    <property type="protein sequence ID" value="KAJ9582209.1"/>
    <property type="molecule type" value="Genomic_DNA"/>
</dbReference>
<reference evidence="2" key="1">
    <citation type="journal article" date="2023" name="IScience">
        <title>Live-bearing cockroach genome reveals convergent evolutionary mechanisms linked to viviparity in insects and beyond.</title>
        <authorList>
            <person name="Fouks B."/>
            <person name="Harrison M.C."/>
            <person name="Mikhailova A.A."/>
            <person name="Marchal E."/>
            <person name="English S."/>
            <person name="Carruthers M."/>
            <person name="Jennings E.C."/>
            <person name="Chiamaka E.L."/>
            <person name="Frigard R.A."/>
            <person name="Pippel M."/>
            <person name="Attardo G.M."/>
            <person name="Benoit J.B."/>
            <person name="Bornberg-Bauer E."/>
            <person name="Tobe S.S."/>
        </authorList>
    </citation>
    <scope>NUCLEOTIDE SEQUENCE</scope>
    <source>
        <strain evidence="2">Stay&amp;Tobe</strain>
    </source>
</reference>
<evidence type="ECO:0000313" key="2">
    <source>
        <dbReference type="EMBL" id="KAJ9582209.1"/>
    </source>
</evidence>
<feature type="transmembrane region" description="Helical" evidence="1">
    <location>
        <begin position="12"/>
        <end position="37"/>
    </location>
</feature>
<feature type="non-terminal residue" evidence="2">
    <location>
        <position position="1"/>
    </location>
</feature>